<name>E0QN48_9ACTO</name>
<dbReference type="STRING" id="871571.HMPREF0580_0312"/>
<dbReference type="AlphaFoldDB" id="E0QN48"/>
<protein>
    <submittedName>
        <fullName evidence="1">Uncharacterized protein</fullName>
    </submittedName>
</protein>
<dbReference type="HOGENOM" id="CLU_3170334_0_0_11"/>
<accession>E0QN48</accession>
<gene>
    <name evidence="1" type="ORF">HMPREF0580_0312</name>
</gene>
<sequence length="47" mass="5517">MFHVKHKESCTTSPPAALHHRFEAGLCERYEIAQARYNRCVFLLLKN</sequence>
<dbReference type="EMBL" id="AEET01000011">
    <property type="protein sequence ID" value="EFM47000.1"/>
    <property type="molecule type" value="Genomic_DNA"/>
</dbReference>
<evidence type="ECO:0000313" key="1">
    <source>
        <dbReference type="EMBL" id="EFM47000.1"/>
    </source>
</evidence>
<evidence type="ECO:0000313" key="2">
    <source>
        <dbReference type="Proteomes" id="UP000003045"/>
    </source>
</evidence>
<proteinExistence type="predicted"/>
<dbReference type="Proteomes" id="UP000003045">
    <property type="component" value="Unassembled WGS sequence"/>
</dbReference>
<organism evidence="1 2">
    <name type="scientific">Mobiluncus mulieris ATCC 35239</name>
    <dbReference type="NCBI Taxonomy" id="871571"/>
    <lineage>
        <taxon>Bacteria</taxon>
        <taxon>Bacillati</taxon>
        <taxon>Actinomycetota</taxon>
        <taxon>Actinomycetes</taxon>
        <taxon>Actinomycetales</taxon>
        <taxon>Actinomycetaceae</taxon>
        <taxon>Mobiluncus</taxon>
    </lineage>
</organism>
<keyword evidence="2" id="KW-1185">Reference proteome</keyword>
<reference evidence="1" key="1">
    <citation type="submission" date="2010-08" db="EMBL/GenBank/DDBJ databases">
        <authorList>
            <person name="Muzny D."/>
            <person name="Qin X."/>
            <person name="Deng J."/>
            <person name="Jiang H."/>
            <person name="Liu Y."/>
            <person name="Qu J."/>
            <person name="Song X.-Z."/>
            <person name="Zhang L."/>
            <person name="Thornton R."/>
            <person name="Coyle M."/>
            <person name="Francisco L."/>
            <person name="Jackson L."/>
            <person name="Javaid M."/>
            <person name="Korchina V."/>
            <person name="Kovar C."/>
            <person name="Mata R."/>
            <person name="Mathew T."/>
            <person name="Ngo R."/>
            <person name="Nguyen L."/>
            <person name="Nguyen N."/>
            <person name="Okwuonu G."/>
            <person name="Ongeri F."/>
            <person name="Pham C."/>
            <person name="Simmons D."/>
            <person name="Wilczek-Boney K."/>
            <person name="Hale W."/>
            <person name="Jakkamsetti A."/>
            <person name="Pham P."/>
            <person name="Ruth R."/>
            <person name="San Lucas F."/>
            <person name="Warren J."/>
            <person name="Zhang J."/>
            <person name="Zhao Z."/>
            <person name="Zhou C."/>
            <person name="Zhu D."/>
            <person name="Lee S."/>
            <person name="Bess C."/>
            <person name="Blankenburg K."/>
            <person name="Forbes L."/>
            <person name="Fu Q."/>
            <person name="Gubbala S."/>
            <person name="Hirani K."/>
            <person name="Jayaseelan J.C."/>
            <person name="Lara F."/>
            <person name="Munidasa M."/>
            <person name="Palculict T."/>
            <person name="Patil S."/>
            <person name="Pu L.-L."/>
            <person name="Saada N."/>
            <person name="Tang L."/>
            <person name="Weissenberger G."/>
            <person name="Zhu Y."/>
            <person name="Hemphill L."/>
            <person name="Shang Y."/>
            <person name="Youmans B."/>
            <person name="Ayvaz T."/>
            <person name="Ross M."/>
            <person name="Santibanez J."/>
            <person name="Aqrawi P."/>
            <person name="Gross S."/>
            <person name="Joshi V."/>
            <person name="Fowler G."/>
            <person name="Nazareth L."/>
            <person name="Reid J."/>
            <person name="Worley K."/>
            <person name="Petrosino J."/>
            <person name="Highlander S."/>
            <person name="Gibbs R."/>
        </authorList>
    </citation>
    <scope>NUCLEOTIDE SEQUENCE [LARGE SCALE GENOMIC DNA]</scope>
    <source>
        <strain evidence="1">ATCC 35239</strain>
    </source>
</reference>
<comment type="caution">
    <text evidence="1">The sequence shown here is derived from an EMBL/GenBank/DDBJ whole genome shotgun (WGS) entry which is preliminary data.</text>
</comment>